<dbReference type="Gene3D" id="3.40.1400.10">
    <property type="entry name" value="Sugar-phosphate isomerase, RpiB/LacA/LacB"/>
    <property type="match status" value="1"/>
</dbReference>
<proteinExistence type="inferred from homology"/>
<dbReference type="PANTHER" id="PTHR30345:SF0">
    <property type="entry name" value="DNA DAMAGE-REPAIR_TOLERATION PROTEIN DRT102"/>
    <property type="match status" value="1"/>
</dbReference>
<dbReference type="PIRSF" id="PIRSF005384">
    <property type="entry name" value="RpiB_LacA_B"/>
    <property type="match status" value="1"/>
</dbReference>
<dbReference type="InterPro" id="IPR036569">
    <property type="entry name" value="RpiB_LacA_LacB_sf"/>
</dbReference>
<feature type="binding site" evidence="4">
    <location>
        <position position="143"/>
    </location>
    <ligand>
        <name>D-ribulose 5-phosphate</name>
        <dbReference type="ChEBI" id="CHEBI:58121"/>
    </ligand>
</feature>
<dbReference type="Proteomes" id="UP000027064">
    <property type="component" value="Unassembled WGS sequence"/>
</dbReference>
<dbReference type="Pfam" id="PF02502">
    <property type="entry name" value="LacAB_rpiB"/>
    <property type="match status" value="1"/>
</dbReference>
<feature type="binding site" evidence="4">
    <location>
        <begin position="19"/>
        <end position="20"/>
    </location>
    <ligand>
        <name>D-ribulose 5-phosphate</name>
        <dbReference type="ChEBI" id="CHEBI:58121"/>
    </ligand>
</feature>
<comment type="caution">
    <text evidence="5">The sequence shown here is derived from an EMBL/GenBank/DDBJ whole genome shotgun (WGS) entry which is preliminary data.</text>
</comment>
<gene>
    <name evidence="5" type="ORF">FEM21_15700</name>
</gene>
<evidence type="ECO:0000256" key="4">
    <source>
        <dbReference type="PIRSR" id="PIRSR005384-2"/>
    </source>
</evidence>
<comment type="similarity">
    <text evidence="1">Belongs to the LacAB/RpiB family.</text>
</comment>
<dbReference type="GO" id="GO:0019316">
    <property type="term" value="P:D-allose catabolic process"/>
    <property type="evidence" value="ECO:0007669"/>
    <property type="project" value="TreeGrafter"/>
</dbReference>
<evidence type="ECO:0000256" key="3">
    <source>
        <dbReference type="PIRSR" id="PIRSR005384-1"/>
    </source>
</evidence>
<organism evidence="5 6">
    <name type="scientific">Flavobacterium seoulense</name>
    <dbReference type="NCBI Taxonomy" id="1492738"/>
    <lineage>
        <taxon>Bacteria</taxon>
        <taxon>Pseudomonadati</taxon>
        <taxon>Bacteroidota</taxon>
        <taxon>Flavobacteriia</taxon>
        <taxon>Flavobacteriales</taxon>
        <taxon>Flavobacteriaceae</taxon>
        <taxon>Flavobacterium</taxon>
    </lineage>
</organism>
<protein>
    <submittedName>
        <fullName evidence="5">Ribose 5-phosphate isomerase</fullName>
    </submittedName>
</protein>
<dbReference type="GO" id="GO:0004751">
    <property type="term" value="F:ribose-5-phosphate isomerase activity"/>
    <property type="evidence" value="ECO:0007669"/>
    <property type="project" value="TreeGrafter"/>
</dbReference>
<dbReference type="EMBL" id="JNCA01000015">
    <property type="protein sequence ID" value="KDN55266.1"/>
    <property type="molecule type" value="Genomic_DNA"/>
</dbReference>
<dbReference type="AlphaFoldDB" id="A0A066WN40"/>
<dbReference type="GO" id="GO:0009052">
    <property type="term" value="P:pentose-phosphate shunt, non-oxidative branch"/>
    <property type="evidence" value="ECO:0007669"/>
    <property type="project" value="TreeGrafter"/>
</dbReference>
<feature type="binding site" evidence="4">
    <location>
        <begin position="77"/>
        <end position="81"/>
    </location>
    <ligand>
        <name>D-ribulose 5-phosphate</name>
        <dbReference type="ChEBI" id="CHEBI:58121"/>
    </ligand>
</feature>
<evidence type="ECO:0000313" key="6">
    <source>
        <dbReference type="Proteomes" id="UP000027064"/>
    </source>
</evidence>
<dbReference type="eggNOG" id="COG0698">
    <property type="taxonomic scope" value="Bacteria"/>
</dbReference>
<dbReference type="InterPro" id="IPR003500">
    <property type="entry name" value="RpiB_LacA_LacB"/>
</dbReference>
<feature type="active site" description="Proton acceptor" evidence="3">
    <location>
        <position position="76"/>
    </location>
</feature>
<feature type="binding site" evidence="4">
    <location>
        <position position="110"/>
    </location>
    <ligand>
        <name>D-ribulose 5-phosphate</name>
        <dbReference type="ChEBI" id="CHEBI:58121"/>
    </ligand>
</feature>
<dbReference type="SUPFAM" id="SSF89623">
    <property type="entry name" value="Ribose/Galactose isomerase RpiB/AlsB"/>
    <property type="match status" value="1"/>
</dbReference>
<feature type="active site" description="Proton donor" evidence="3">
    <location>
        <position position="109"/>
    </location>
</feature>
<dbReference type="STRING" id="1492738.FEM21_15700"/>
<feature type="binding site" evidence="4">
    <location>
        <position position="120"/>
    </location>
    <ligand>
        <name>D-ribulose 5-phosphate</name>
        <dbReference type="ChEBI" id="CHEBI:58121"/>
    </ligand>
</feature>
<dbReference type="NCBIfam" id="TIGR00689">
    <property type="entry name" value="rpiB_lacA_lacB"/>
    <property type="match status" value="1"/>
</dbReference>
<evidence type="ECO:0000256" key="1">
    <source>
        <dbReference type="ARBA" id="ARBA00008754"/>
    </source>
</evidence>
<name>A0A066WN40_9FLAO</name>
<evidence type="ECO:0000313" key="5">
    <source>
        <dbReference type="EMBL" id="KDN55266.1"/>
    </source>
</evidence>
<keyword evidence="2 5" id="KW-0413">Isomerase</keyword>
<accession>A0A066WN40</accession>
<dbReference type="PATRIC" id="fig|1492738.3.peg.1560"/>
<feature type="binding site" evidence="4">
    <location>
        <position position="147"/>
    </location>
    <ligand>
        <name>D-ribulose 5-phosphate</name>
        <dbReference type="ChEBI" id="CHEBI:58121"/>
    </ligand>
</feature>
<dbReference type="NCBIfam" id="NF004051">
    <property type="entry name" value="PRK05571.1"/>
    <property type="match status" value="1"/>
</dbReference>
<dbReference type="PANTHER" id="PTHR30345">
    <property type="entry name" value="RIBOSE-5-PHOSPHATE ISOMERASE B"/>
    <property type="match status" value="1"/>
</dbReference>
<dbReference type="InterPro" id="IPR004785">
    <property type="entry name" value="RpiB"/>
</dbReference>
<reference evidence="5 6" key="1">
    <citation type="submission" date="2014-05" db="EMBL/GenBank/DDBJ databases">
        <title>Genome Sequence of Flavobacterium sp. EM1321.</title>
        <authorList>
            <person name="Shin S.-K."/>
            <person name="Yi H."/>
        </authorList>
    </citation>
    <scope>NUCLEOTIDE SEQUENCE [LARGE SCALE GENOMIC DNA]</scope>
    <source>
        <strain evidence="5 6">EM1321</strain>
    </source>
</reference>
<evidence type="ECO:0000256" key="2">
    <source>
        <dbReference type="ARBA" id="ARBA00023235"/>
    </source>
</evidence>
<sequence>MVNLQQIKYIKMKISIGNDHAGPEYKKAIVQYLESKGHQVTNYGTDTEASVDYPDFGHPVATDVEEGKADYGIVICGSGNGIAMTVNKHAGVRAGLCWTKEIAYLTRLHNDANIVSIPARYTSIQQAIEIVETFLETAFEGGRHQNRVDKIACK</sequence>
<keyword evidence="6" id="KW-1185">Reference proteome</keyword>
<dbReference type="NCBIfam" id="TIGR01120">
    <property type="entry name" value="rpiB"/>
    <property type="match status" value="1"/>
</dbReference>